<dbReference type="RefSeq" id="WP_164819731.1">
    <property type="nucleotide sequence ID" value="NZ_JAROBY010000111.1"/>
</dbReference>
<evidence type="ECO:0000313" key="2">
    <source>
        <dbReference type="Proteomes" id="UP001355653"/>
    </source>
</evidence>
<keyword evidence="2" id="KW-1185">Reference proteome</keyword>
<dbReference type="EMBL" id="JAROBY010000111">
    <property type="protein sequence ID" value="MEB4799198.1"/>
    <property type="molecule type" value="Genomic_DNA"/>
</dbReference>
<evidence type="ECO:0000313" key="1">
    <source>
        <dbReference type="EMBL" id="MEB4799198.1"/>
    </source>
</evidence>
<name>A0ABU6DN37_9BACL</name>
<evidence type="ECO:0008006" key="3">
    <source>
        <dbReference type="Google" id="ProtNLM"/>
    </source>
</evidence>
<dbReference type="Pfam" id="PF24172">
    <property type="entry name" value="CdiI_ImmP"/>
    <property type="match status" value="1"/>
</dbReference>
<organism evidence="1 2">
    <name type="scientific">Paenibacillus chondroitinus</name>
    <dbReference type="NCBI Taxonomy" id="59842"/>
    <lineage>
        <taxon>Bacteria</taxon>
        <taxon>Bacillati</taxon>
        <taxon>Bacillota</taxon>
        <taxon>Bacilli</taxon>
        <taxon>Bacillales</taxon>
        <taxon>Paenibacillaceae</taxon>
        <taxon>Paenibacillus</taxon>
    </lineage>
</organism>
<dbReference type="InterPro" id="IPR049585">
    <property type="entry name" value="CdiI_EcoliA0-like"/>
</dbReference>
<dbReference type="Proteomes" id="UP001355653">
    <property type="component" value="Unassembled WGS sequence"/>
</dbReference>
<sequence>MKNLNRKWRMQELISKQKLKQKKEYGVLFDECMNVLGKEVYILSKEEGEEAYDCLQKTYPFSPWSRIDWEHVSSKMVVEHAKELEKYLSKELDESDENVFILWSYGDFPVLKTQLQKALEAIDDLRAVSSDIFILSPSRFVIECYHEGEITIGFRN</sequence>
<proteinExistence type="predicted"/>
<reference evidence="1 2" key="1">
    <citation type="submission" date="2023-03" db="EMBL/GenBank/DDBJ databases">
        <title>Bacillus Genome Sequencing.</title>
        <authorList>
            <person name="Dunlap C."/>
        </authorList>
    </citation>
    <scope>NUCLEOTIDE SEQUENCE [LARGE SCALE GENOMIC DNA]</scope>
    <source>
        <strain evidence="1 2">NRS-1351</strain>
    </source>
</reference>
<comment type="caution">
    <text evidence="1">The sequence shown here is derived from an EMBL/GenBank/DDBJ whole genome shotgun (WGS) entry which is preliminary data.</text>
</comment>
<gene>
    <name evidence="1" type="ORF">P5G65_35625</name>
</gene>
<dbReference type="CDD" id="cd20693">
    <property type="entry name" value="CdiI_EcoliA0-like"/>
    <property type="match status" value="1"/>
</dbReference>
<protein>
    <recommendedName>
        <fullName evidence="3">DUF1788 domain-containing protein</fullName>
    </recommendedName>
</protein>
<accession>A0ABU6DN37</accession>